<feature type="domain" description="U-box" evidence="5">
    <location>
        <begin position="504"/>
        <end position="572"/>
    </location>
</feature>
<dbReference type="PROSITE" id="PS50297">
    <property type="entry name" value="ANK_REP_REGION"/>
    <property type="match status" value="3"/>
</dbReference>
<dbReference type="CDD" id="cd16655">
    <property type="entry name" value="RING-Ubox_WDSUB1-like"/>
    <property type="match status" value="1"/>
</dbReference>
<evidence type="ECO:0000256" key="4">
    <source>
        <dbReference type="SAM" id="MobiDB-lite"/>
    </source>
</evidence>
<feature type="repeat" description="ANK" evidence="3">
    <location>
        <begin position="80"/>
        <end position="112"/>
    </location>
</feature>
<evidence type="ECO:0000256" key="1">
    <source>
        <dbReference type="ARBA" id="ARBA00022737"/>
    </source>
</evidence>
<dbReference type="InterPro" id="IPR002110">
    <property type="entry name" value="Ankyrin_rpt"/>
</dbReference>
<dbReference type="SUPFAM" id="SSF57850">
    <property type="entry name" value="RING/U-box"/>
    <property type="match status" value="1"/>
</dbReference>
<dbReference type="InterPro" id="IPR051631">
    <property type="entry name" value="Ankyrin-KH/SAM_domain"/>
</dbReference>
<dbReference type="SUPFAM" id="SSF48403">
    <property type="entry name" value="Ankyrin repeat"/>
    <property type="match status" value="1"/>
</dbReference>
<feature type="region of interest" description="Disordered" evidence="4">
    <location>
        <begin position="340"/>
        <end position="423"/>
    </location>
</feature>
<dbReference type="PROSITE" id="PS50088">
    <property type="entry name" value="ANK_REPEAT"/>
    <property type="match status" value="4"/>
</dbReference>
<reference evidence="6 7" key="1">
    <citation type="submission" date="2024-03" db="EMBL/GenBank/DDBJ databases">
        <title>Aureococcus anophagefferens CCMP1851 and Kratosvirus quantuckense: Draft genome of a second virus-susceptible host strain in the model system.</title>
        <authorList>
            <person name="Chase E."/>
            <person name="Truchon A.R."/>
            <person name="Schepens W."/>
            <person name="Wilhelm S.W."/>
        </authorList>
    </citation>
    <scope>NUCLEOTIDE SEQUENCE [LARGE SCALE GENOMIC DNA]</scope>
    <source>
        <strain evidence="6 7">CCMP1851</strain>
    </source>
</reference>
<dbReference type="SMART" id="SM00248">
    <property type="entry name" value="ANK"/>
    <property type="match status" value="4"/>
</dbReference>
<dbReference type="PANTHER" id="PTHR23206">
    <property type="entry name" value="MASK PROTEIN"/>
    <property type="match status" value="1"/>
</dbReference>
<feature type="compositionally biased region" description="Basic and acidic residues" evidence="4">
    <location>
        <begin position="340"/>
        <end position="382"/>
    </location>
</feature>
<name>A0ABR1FIA5_AURAN</name>
<feature type="compositionally biased region" description="Basic residues" evidence="4">
    <location>
        <begin position="383"/>
        <end position="399"/>
    </location>
</feature>
<dbReference type="Gene3D" id="3.30.40.10">
    <property type="entry name" value="Zinc/RING finger domain, C3HC4 (zinc finger)"/>
    <property type="match status" value="1"/>
</dbReference>
<dbReference type="InterPro" id="IPR003613">
    <property type="entry name" value="Ubox_domain"/>
</dbReference>
<dbReference type="Pfam" id="PF12796">
    <property type="entry name" value="Ank_2"/>
    <property type="match status" value="1"/>
</dbReference>
<feature type="repeat" description="ANK" evidence="3">
    <location>
        <begin position="113"/>
        <end position="145"/>
    </location>
</feature>
<evidence type="ECO:0000259" key="5">
    <source>
        <dbReference type="SMART" id="SM00504"/>
    </source>
</evidence>
<gene>
    <name evidence="6" type="ORF">SO694_00073030</name>
</gene>
<evidence type="ECO:0000313" key="7">
    <source>
        <dbReference type="Proteomes" id="UP001363151"/>
    </source>
</evidence>
<organism evidence="6 7">
    <name type="scientific">Aureococcus anophagefferens</name>
    <name type="common">Harmful bloom alga</name>
    <dbReference type="NCBI Taxonomy" id="44056"/>
    <lineage>
        <taxon>Eukaryota</taxon>
        <taxon>Sar</taxon>
        <taxon>Stramenopiles</taxon>
        <taxon>Ochrophyta</taxon>
        <taxon>Pelagophyceae</taxon>
        <taxon>Pelagomonadales</taxon>
        <taxon>Pelagomonadaceae</taxon>
        <taxon>Aureococcus</taxon>
    </lineage>
</organism>
<comment type="caution">
    <text evidence="6">The sequence shown here is derived from an EMBL/GenBank/DDBJ whole genome shotgun (WGS) entry which is preliminary data.</text>
</comment>
<feature type="region of interest" description="Disordered" evidence="4">
    <location>
        <begin position="302"/>
        <end position="322"/>
    </location>
</feature>
<feature type="repeat" description="ANK" evidence="3">
    <location>
        <begin position="12"/>
        <end position="37"/>
    </location>
</feature>
<proteinExistence type="predicted"/>
<sequence>MAGVDVTKPNEQGVTPLVAAVQLGRSDAVKLLLDAGAVETDSAELFYGQTAVFTAAAWGHLGIVRLLTEHGHDVERENVNGASAAMAAAERGHAGVLGFLIGAGADFQKADNAGVTPLYRAKKNGHKDVVALLLDAGAEELHADLPKRAWEAEPQPTGRTKTCKKAKSKQECKKVKSGGEKACKWKNDKCKAKGGDTGGSCEDNTSKGSCKKDALGCKWKNDKREAQTGLAAEAEQTRAEAAAALINAAKQDEARALEKAGRKAKAKAKARARQAELAAKVQRTREAARAREAELAAEAKAREAAAAREAELAAKQAREEARGLEAARARELSVKAAAETKAREQARAREAAAAREKAKAEARAGAARREKAEEEGAREAARRARRSWPPRRRPGRRRAREAAANAPTRVEPEACGAEEAKHADDDYDDARVVEILAGSGNASLVPLFREHEVDDGALLGLEADDLSDMGVAPAAALRILCAINAQRMAASKLAVNELADVPEDLLCCISCEIMKDPVSADDGNTYERVCVCIEQWFATGKRTPPRTNEPLVAEAAAEPRDPPADGDLPREPRGHRKRTIKDF</sequence>
<dbReference type="SUPFAM" id="SSF47769">
    <property type="entry name" value="SAM/Pointed domain"/>
    <property type="match status" value="1"/>
</dbReference>
<dbReference type="Proteomes" id="UP001363151">
    <property type="component" value="Unassembled WGS sequence"/>
</dbReference>
<feature type="compositionally biased region" description="Basic and acidic residues" evidence="4">
    <location>
        <begin position="557"/>
        <end position="572"/>
    </location>
</feature>
<feature type="region of interest" description="Disordered" evidence="4">
    <location>
        <begin position="543"/>
        <end position="583"/>
    </location>
</feature>
<evidence type="ECO:0000256" key="2">
    <source>
        <dbReference type="ARBA" id="ARBA00023043"/>
    </source>
</evidence>
<dbReference type="InterPro" id="IPR036770">
    <property type="entry name" value="Ankyrin_rpt-contain_sf"/>
</dbReference>
<dbReference type="Pfam" id="PF13637">
    <property type="entry name" value="Ank_4"/>
    <property type="match status" value="1"/>
</dbReference>
<keyword evidence="7" id="KW-1185">Reference proteome</keyword>
<feature type="repeat" description="ANK" evidence="3">
    <location>
        <begin position="47"/>
        <end position="79"/>
    </location>
</feature>
<dbReference type="Gene3D" id="1.25.40.20">
    <property type="entry name" value="Ankyrin repeat-containing domain"/>
    <property type="match status" value="1"/>
</dbReference>
<evidence type="ECO:0000313" key="6">
    <source>
        <dbReference type="EMBL" id="KAK7231291.1"/>
    </source>
</evidence>
<dbReference type="Pfam" id="PF04564">
    <property type="entry name" value="U-box"/>
    <property type="match status" value="1"/>
</dbReference>
<evidence type="ECO:0000256" key="3">
    <source>
        <dbReference type="PROSITE-ProRule" id="PRU00023"/>
    </source>
</evidence>
<dbReference type="CDD" id="cd09487">
    <property type="entry name" value="SAM_superfamily"/>
    <property type="match status" value="1"/>
</dbReference>
<dbReference type="SMART" id="SM00504">
    <property type="entry name" value="Ubox"/>
    <property type="match status" value="1"/>
</dbReference>
<dbReference type="EMBL" id="JBBJCI010000417">
    <property type="protein sequence ID" value="KAK7231291.1"/>
    <property type="molecule type" value="Genomic_DNA"/>
</dbReference>
<protein>
    <submittedName>
        <fullName evidence="6">Spectrin binding protein</fullName>
    </submittedName>
</protein>
<dbReference type="InterPro" id="IPR013083">
    <property type="entry name" value="Znf_RING/FYVE/PHD"/>
</dbReference>
<dbReference type="PANTHER" id="PTHR23206:SF7">
    <property type="entry name" value="PROTEIN KINASE DOMAIN-CONTAINING PROTEIN"/>
    <property type="match status" value="1"/>
</dbReference>
<keyword evidence="2 3" id="KW-0040">ANK repeat</keyword>
<feature type="compositionally biased region" description="Basic residues" evidence="4">
    <location>
        <begin position="573"/>
        <end position="583"/>
    </location>
</feature>
<dbReference type="Gene3D" id="1.10.150.50">
    <property type="entry name" value="Transcription Factor, Ets-1"/>
    <property type="match status" value="1"/>
</dbReference>
<accession>A0ABR1FIA5</accession>
<dbReference type="InterPro" id="IPR013761">
    <property type="entry name" value="SAM/pointed_sf"/>
</dbReference>
<keyword evidence="1" id="KW-0677">Repeat</keyword>